<dbReference type="InterPro" id="IPR014757">
    <property type="entry name" value="Tscrpt_reg_IclR_C"/>
</dbReference>
<dbReference type="InterPro" id="IPR050707">
    <property type="entry name" value="HTH_MetabolicPath_Reg"/>
</dbReference>
<dbReference type="Pfam" id="PF09339">
    <property type="entry name" value="HTH_IclR"/>
    <property type="match status" value="1"/>
</dbReference>
<gene>
    <name evidence="6" type="ORF">U27_06189</name>
</gene>
<dbReference type="PROSITE" id="PS51078">
    <property type="entry name" value="ICLR_ED"/>
    <property type="match status" value="1"/>
</dbReference>
<keyword evidence="3" id="KW-0804">Transcription</keyword>
<feature type="domain" description="IclR-ED" evidence="5">
    <location>
        <begin position="67"/>
        <end position="249"/>
    </location>
</feature>
<dbReference type="GO" id="GO:0003700">
    <property type="term" value="F:DNA-binding transcription factor activity"/>
    <property type="evidence" value="ECO:0007669"/>
    <property type="project" value="TreeGrafter"/>
</dbReference>
<evidence type="ECO:0000259" key="4">
    <source>
        <dbReference type="PROSITE" id="PS51077"/>
    </source>
</evidence>
<dbReference type="HOGENOM" id="CLU_062618_7_0_0"/>
<dbReference type="GO" id="GO:0003677">
    <property type="term" value="F:DNA binding"/>
    <property type="evidence" value="ECO:0007669"/>
    <property type="project" value="UniProtKB-KW"/>
</dbReference>
<evidence type="ECO:0000256" key="3">
    <source>
        <dbReference type="ARBA" id="ARBA00023163"/>
    </source>
</evidence>
<dbReference type="InterPro" id="IPR029016">
    <property type="entry name" value="GAF-like_dom_sf"/>
</dbReference>
<keyword evidence="7" id="KW-1185">Reference proteome</keyword>
<dbReference type="InterPro" id="IPR036390">
    <property type="entry name" value="WH_DNA-bd_sf"/>
</dbReference>
<dbReference type="STRING" id="1499967.U27_06189"/>
<dbReference type="AlphaFoldDB" id="A0A081C3Q7"/>
<keyword evidence="2" id="KW-0238">DNA-binding</keyword>
<organism evidence="6 7">
    <name type="scientific">Vecturithrix granuli</name>
    <dbReference type="NCBI Taxonomy" id="1499967"/>
    <lineage>
        <taxon>Bacteria</taxon>
        <taxon>Candidatus Moduliflexota</taxon>
        <taxon>Candidatus Vecturitrichia</taxon>
        <taxon>Candidatus Vecturitrichales</taxon>
        <taxon>Candidatus Vecturitrichaceae</taxon>
        <taxon>Candidatus Vecturithrix</taxon>
    </lineage>
</organism>
<dbReference type="Pfam" id="PF01614">
    <property type="entry name" value="IclR_C"/>
    <property type="match status" value="1"/>
</dbReference>
<proteinExistence type="predicted"/>
<dbReference type="Gene3D" id="1.10.10.10">
    <property type="entry name" value="Winged helix-like DNA-binding domain superfamily/Winged helix DNA-binding domain"/>
    <property type="match status" value="1"/>
</dbReference>
<dbReference type="FunFam" id="1.10.10.10:FF:000056">
    <property type="entry name" value="IclR family transcriptional regulator"/>
    <property type="match status" value="1"/>
</dbReference>
<dbReference type="PANTHER" id="PTHR30136:SF24">
    <property type="entry name" value="HTH-TYPE TRANSCRIPTIONAL REPRESSOR ALLR"/>
    <property type="match status" value="1"/>
</dbReference>
<protein>
    <submittedName>
        <fullName evidence="6">Transcriptional regulator, IclR family</fullName>
    </submittedName>
</protein>
<dbReference type="GO" id="GO:0045892">
    <property type="term" value="P:negative regulation of DNA-templated transcription"/>
    <property type="evidence" value="ECO:0007669"/>
    <property type="project" value="TreeGrafter"/>
</dbReference>
<reference evidence="6 7" key="1">
    <citation type="journal article" date="2015" name="PeerJ">
        <title>First genomic representation of candidate bacterial phylum KSB3 points to enhanced environmental sensing as a trigger of wastewater bulking.</title>
        <authorList>
            <person name="Sekiguchi Y."/>
            <person name="Ohashi A."/>
            <person name="Parks D.H."/>
            <person name="Yamauchi T."/>
            <person name="Tyson G.W."/>
            <person name="Hugenholtz P."/>
        </authorList>
    </citation>
    <scope>NUCLEOTIDE SEQUENCE [LARGE SCALE GENOMIC DNA]</scope>
</reference>
<dbReference type="PROSITE" id="PS51077">
    <property type="entry name" value="HTH_ICLR"/>
    <property type="match status" value="1"/>
</dbReference>
<name>A0A081C3Q7_VECG1</name>
<dbReference type="eggNOG" id="COG1414">
    <property type="taxonomic scope" value="Bacteria"/>
</dbReference>
<evidence type="ECO:0000313" key="7">
    <source>
        <dbReference type="Proteomes" id="UP000030661"/>
    </source>
</evidence>
<feature type="domain" description="HTH iclR-type" evidence="4">
    <location>
        <begin position="4"/>
        <end position="66"/>
    </location>
</feature>
<sequence length="252" mass="28064">MKEIQSLARGIHILFQFSRERPFLTTEEIAQAVNLPKSSVYRFLFTLKKYGLLERDLLTGQYSLGLRVLELEEVVHSSIDLEAISKPLLTKLGAFSGETVQLNILRGDHGICLYGVESPSAFRLAPEKGRVIPLYAGASGQSILAFLDQEQQAKICEGGLHRFTPYTITDPERLTQRLAEIREQGYVITCQEVYIGSLGIAAPVFGKNGIVIGSVSLSGPMERISEERKQAIRDELIRTAKEITARMSMLNH</sequence>
<accession>A0A081C3Q7</accession>
<dbReference type="InterPro" id="IPR036388">
    <property type="entry name" value="WH-like_DNA-bd_sf"/>
</dbReference>
<evidence type="ECO:0000256" key="2">
    <source>
        <dbReference type="ARBA" id="ARBA00023125"/>
    </source>
</evidence>
<dbReference type="SUPFAM" id="SSF55781">
    <property type="entry name" value="GAF domain-like"/>
    <property type="match status" value="1"/>
</dbReference>
<evidence type="ECO:0000256" key="1">
    <source>
        <dbReference type="ARBA" id="ARBA00023015"/>
    </source>
</evidence>
<dbReference type="Gene3D" id="3.30.450.40">
    <property type="match status" value="1"/>
</dbReference>
<dbReference type="EMBL" id="DF820469">
    <property type="protein sequence ID" value="GAK59212.1"/>
    <property type="molecule type" value="Genomic_DNA"/>
</dbReference>
<dbReference type="SMART" id="SM00346">
    <property type="entry name" value="HTH_ICLR"/>
    <property type="match status" value="1"/>
</dbReference>
<evidence type="ECO:0000313" key="6">
    <source>
        <dbReference type="EMBL" id="GAK59212.1"/>
    </source>
</evidence>
<evidence type="ECO:0000259" key="5">
    <source>
        <dbReference type="PROSITE" id="PS51078"/>
    </source>
</evidence>
<dbReference type="InterPro" id="IPR005471">
    <property type="entry name" value="Tscrpt_reg_IclR_N"/>
</dbReference>
<keyword evidence="1" id="KW-0805">Transcription regulation</keyword>
<dbReference type="Proteomes" id="UP000030661">
    <property type="component" value="Unassembled WGS sequence"/>
</dbReference>
<dbReference type="SUPFAM" id="SSF46785">
    <property type="entry name" value="Winged helix' DNA-binding domain"/>
    <property type="match status" value="1"/>
</dbReference>
<dbReference type="PANTHER" id="PTHR30136">
    <property type="entry name" value="HELIX-TURN-HELIX TRANSCRIPTIONAL REGULATOR, ICLR FAMILY"/>
    <property type="match status" value="1"/>
</dbReference>